<feature type="non-terminal residue" evidence="1">
    <location>
        <position position="1"/>
    </location>
</feature>
<organism evidence="1">
    <name type="scientific">marine sediment metagenome</name>
    <dbReference type="NCBI Taxonomy" id="412755"/>
    <lineage>
        <taxon>unclassified sequences</taxon>
        <taxon>metagenomes</taxon>
        <taxon>ecological metagenomes</taxon>
    </lineage>
</organism>
<dbReference type="EMBL" id="BARS01020274">
    <property type="protein sequence ID" value="GAG05378.1"/>
    <property type="molecule type" value="Genomic_DNA"/>
</dbReference>
<reference evidence="1" key="1">
    <citation type="journal article" date="2014" name="Front. Microbiol.">
        <title>High frequency of phylogenetically diverse reductive dehalogenase-homologous genes in deep subseafloor sedimentary metagenomes.</title>
        <authorList>
            <person name="Kawai M."/>
            <person name="Futagami T."/>
            <person name="Toyoda A."/>
            <person name="Takaki Y."/>
            <person name="Nishi S."/>
            <person name="Hori S."/>
            <person name="Arai W."/>
            <person name="Tsubouchi T."/>
            <person name="Morono Y."/>
            <person name="Uchiyama I."/>
            <person name="Ito T."/>
            <person name="Fujiyama A."/>
            <person name="Inagaki F."/>
            <person name="Takami H."/>
        </authorList>
    </citation>
    <scope>NUCLEOTIDE SEQUENCE</scope>
    <source>
        <strain evidence="1">Expedition CK06-06</strain>
    </source>
</reference>
<comment type="caution">
    <text evidence="1">The sequence shown here is derived from an EMBL/GenBank/DDBJ whole genome shotgun (WGS) entry which is preliminary data.</text>
</comment>
<gene>
    <name evidence="1" type="ORF">S01H1_32717</name>
</gene>
<accession>X0UYJ5</accession>
<proteinExistence type="predicted"/>
<protein>
    <submittedName>
        <fullName evidence="1">Uncharacterized protein</fullName>
    </submittedName>
</protein>
<evidence type="ECO:0000313" key="1">
    <source>
        <dbReference type="EMBL" id="GAG05378.1"/>
    </source>
</evidence>
<dbReference type="AlphaFoldDB" id="X0UYJ5"/>
<sequence length="45" mass="4925">ALLATFNDPSLADTLEALLLNNIEVSSVDTYQYILTNFSHGLRAV</sequence>
<name>X0UYJ5_9ZZZZ</name>